<name>A0ABX6F811_YERIN</name>
<sequence length="180" mass="20050">MNKDQIINGILGREGGYVDNPDDAGGPTRWGVTQKTARANGYTGDMRNLSRDKAREILEQDYWYGPRFDQIATISTVIANELCDTGVNMGPAFQNKLLQRWLSAFNQNGKLYPDLIPDGVIGNRTIVALSAFLKSRGKEGEIVLLKALNCSQGHRYLELAEGRPANETFLYGWVQARVEL</sequence>
<evidence type="ECO:0000259" key="1">
    <source>
        <dbReference type="Pfam" id="PF05838"/>
    </source>
</evidence>
<dbReference type="Pfam" id="PF09374">
    <property type="entry name" value="PG_binding_3"/>
    <property type="match status" value="1"/>
</dbReference>
<dbReference type="RefSeq" id="WP_155967683.1">
    <property type="nucleotide sequence ID" value="NZ_CP046293.1"/>
</dbReference>
<evidence type="ECO:0000313" key="3">
    <source>
        <dbReference type="EMBL" id="QGR70570.1"/>
    </source>
</evidence>
<feature type="domain" description="Peptidoglycan binding" evidence="2">
    <location>
        <begin position="96"/>
        <end position="178"/>
    </location>
</feature>
<feature type="domain" description="TtsA-like Glycoside hydrolase family 108" evidence="1">
    <location>
        <begin position="8"/>
        <end position="90"/>
    </location>
</feature>
<dbReference type="CDD" id="cd13926">
    <property type="entry name" value="N-acetylmuramidase_GH108"/>
    <property type="match status" value="1"/>
</dbReference>
<evidence type="ECO:0000259" key="2">
    <source>
        <dbReference type="Pfam" id="PF09374"/>
    </source>
</evidence>
<accession>A0ABX6F811</accession>
<dbReference type="Gene3D" id="1.20.141.10">
    <property type="entry name" value="Chitosanase, subunit A, domain 1"/>
    <property type="match status" value="1"/>
</dbReference>
<keyword evidence="4" id="KW-1185">Reference proteome</keyword>
<evidence type="ECO:0008006" key="5">
    <source>
        <dbReference type="Google" id="ProtNLM"/>
    </source>
</evidence>
<dbReference type="InterPro" id="IPR023346">
    <property type="entry name" value="Lysozyme-like_dom_sf"/>
</dbReference>
<reference evidence="3 4" key="1">
    <citation type="submission" date="2019-11" db="EMBL/GenBank/DDBJ databases">
        <title>FDA dAtabase for Regulatory Grade micrObial Sequences (FDA-ARGOS): Supporting development and validation of Infectious Disease Dx tests.</title>
        <authorList>
            <person name="Patel R."/>
            <person name="Rucinski S."/>
            <person name="Tallon L."/>
            <person name="Sadzewicz L."/>
            <person name="Vavikolanu K."/>
            <person name="Mehta A."/>
            <person name="Aluvathingal J."/>
            <person name="Nadendla S."/>
            <person name="Nandy P."/>
            <person name="Geyer C."/>
            <person name="Yan Y."/>
            <person name="Sichtig H."/>
        </authorList>
    </citation>
    <scope>NUCLEOTIDE SEQUENCE [LARGE SCALE GENOMIC DNA]</scope>
    <source>
        <strain evidence="3 4">FDAARGOS_729</strain>
    </source>
</reference>
<dbReference type="InterPro" id="IPR008565">
    <property type="entry name" value="TtsA-like_GH18_dom"/>
</dbReference>
<dbReference type="GeneID" id="58046471"/>
<organism evidence="3 4">
    <name type="scientific">Yersinia intermedia</name>
    <dbReference type="NCBI Taxonomy" id="631"/>
    <lineage>
        <taxon>Bacteria</taxon>
        <taxon>Pseudomonadati</taxon>
        <taxon>Pseudomonadota</taxon>
        <taxon>Gammaproteobacteria</taxon>
        <taxon>Enterobacterales</taxon>
        <taxon>Yersiniaceae</taxon>
        <taxon>Yersinia</taxon>
    </lineage>
</organism>
<evidence type="ECO:0000313" key="4">
    <source>
        <dbReference type="Proteomes" id="UP000424966"/>
    </source>
</evidence>
<dbReference type="SUPFAM" id="SSF53955">
    <property type="entry name" value="Lysozyme-like"/>
    <property type="match status" value="1"/>
</dbReference>
<protein>
    <recommendedName>
        <fullName evidence="5">Glycoside hydrolase family 108 protein</fullName>
    </recommendedName>
</protein>
<dbReference type="Proteomes" id="UP000424966">
    <property type="component" value="Chromosome"/>
</dbReference>
<gene>
    <name evidence="3" type="ORF">FOC37_09375</name>
</gene>
<proteinExistence type="predicted"/>
<dbReference type="EMBL" id="CP046294">
    <property type="protein sequence ID" value="QGR70570.1"/>
    <property type="molecule type" value="Genomic_DNA"/>
</dbReference>
<dbReference type="InterPro" id="IPR018537">
    <property type="entry name" value="Peptidoglycan-bd_3"/>
</dbReference>
<dbReference type="Pfam" id="PF05838">
    <property type="entry name" value="Glyco_hydro_108"/>
    <property type="match status" value="1"/>
</dbReference>